<sequence>MVGGVVAFQAGGSLSHPFCHHSPKGECSLEKEFAAFDFSGTNAITHSGIQKHFKSVEPWQAIAELVWNGFDAAANTVKVEVTENEAHGTDLVTVLDDGVGVNFRKPHENFRRFNDSLKKDSYDTHGSQGRGRLAFSKIGSSATWYTRHEGEDAKITVVSSNLSDIVGVTIPQESTHALLVPQSQGTCVEIRGFKKTLPIEQALLKDFSKEFGGHLILLPHKSLLLNGKKVTPQSHTVYKHSVTVDEQEFCIELIRWHNRPGSEKSYVNFVSSSLKVLGKQLSSLNKKPEYFTSVYVRSELFDRYSSVDQGLSEPFTNFYSTKAFRGLSKSLNEFLRDNYSEFLIQQAEEEVSRYEQEGDFPDYADLDSAESVWRLNHLKGIVKSVIIRDPTVLMRSTKRQRRLIIRLLDKLSVSNENDGMLEVLESVLSLDAGSMRQFATQLNKTKLNNIIETIEVLQNREHAIAQLKQIINVHYREVLETPDLQKVIENNTWLFGPSYDILGAEEDSFTKISERLRAEVTGAGIVEEMDLEIGVDLVGAKRQVDLFLARKKPDFDSRGRKYFRCVIIEIKRPGISLNNKHLQQLDEYASVLSNDPVFNSEHVKFELILVGRNISSKGSQIHSRCRGMQIHGEPGLVTSDDKVKAYVKTWATIFDEFELTNDYLLEKLKTQRADLDGVSKKDLIADLQGQETPVPTALDA</sequence>
<dbReference type="Proteomes" id="UP000218385">
    <property type="component" value="Chromosome"/>
</dbReference>
<reference evidence="1 2" key="1">
    <citation type="submission" date="2017-09" db="EMBL/GenBank/DDBJ databases">
        <title>Complete Genome sequence of Lysobacter capsici KNU-15.</title>
        <authorList>
            <person name="Kim M.-C."/>
            <person name="Yi H."/>
            <person name="Lee D.-W."/>
            <person name="Shin J.-H."/>
        </authorList>
    </citation>
    <scope>NUCLEOTIDE SEQUENCE [LARGE SCALE GENOMIC DNA]</scope>
    <source>
        <strain evidence="1 2">KNU-15</strain>
    </source>
</reference>
<organism evidence="1 2">
    <name type="scientific">Pseudomonas frederiksbergensis</name>
    <dbReference type="NCBI Taxonomy" id="104087"/>
    <lineage>
        <taxon>Bacteria</taxon>
        <taxon>Pseudomonadati</taxon>
        <taxon>Pseudomonadota</taxon>
        <taxon>Gammaproteobacteria</taxon>
        <taxon>Pseudomonadales</taxon>
        <taxon>Pseudomonadaceae</taxon>
        <taxon>Pseudomonas</taxon>
    </lineage>
</organism>
<accession>A0AB33E3G3</accession>
<evidence type="ECO:0000313" key="1">
    <source>
        <dbReference type="EMBL" id="ATE74880.1"/>
    </source>
</evidence>
<dbReference type="Pfam" id="PF13589">
    <property type="entry name" value="HATPase_c_3"/>
    <property type="match status" value="1"/>
</dbReference>
<dbReference type="Gene3D" id="3.30.565.10">
    <property type="entry name" value="Histidine kinase-like ATPase, C-terminal domain"/>
    <property type="match status" value="1"/>
</dbReference>
<dbReference type="AlphaFoldDB" id="A0AB33E3G3"/>
<evidence type="ECO:0000313" key="2">
    <source>
        <dbReference type="Proteomes" id="UP000218385"/>
    </source>
</evidence>
<name>A0AB33E3G3_9PSED</name>
<dbReference type="SUPFAM" id="SSF55874">
    <property type="entry name" value="ATPase domain of HSP90 chaperone/DNA topoisomerase II/histidine kinase"/>
    <property type="match status" value="1"/>
</dbReference>
<protein>
    <submittedName>
        <fullName evidence="1">DNA mismatch repair protein</fullName>
    </submittedName>
</protein>
<dbReference type="EMBL" id="CP023466">
    <property type="protein sequence ID" value="ATE74880.1"/>
    <property type="molecule type" value="Genomic_DNA"/>
</dbReference>
<proteinExistence type="predicted"/>
<gene>
    <name evidence="1" type="ORF">CNN82_00125</name>
</gene>
<dbReference type="InterPro" id="IPR036890">
    <property type="entry name" value="HATPase_C_sf"/>
</dbReference>